<reference evidence="2 3" key="1">
    <citation type="submission" date="2015-09" db="EMBL/GenBank/DDBJ databases">
        <title>Draft genome of the parasitic nematode Teladorsagia circumcincta isolate WARC Sus (inbred).</title>
        <authorList>
            <person name="Mitreva M."/>
        </authorList>
    </citation>
    <scope>NUCLEOTIDE SEQUENCE [LARGE SCALE GENOMIC DNA]</scope>
    <source>
        <strain evidence="2 3">S</strain>
    </source>
</reference>
<keyword evidence="3" id="KW-1185">Reference proteome</keyword>
<organism evidence="2 3">
    <name type="scientific">Teladorsagia circumcincta</name>
    <name type="common">Brown stomach worm</name>
    <name type="synonym">Ostertagia circumcincta</name>
    <dbReference type="NCBI Taxonomy" id="45464"/>
    <lineage>
        <taxon>Eukaryota</taxon>
        <taxon>Metazoa</taxon>
        <taxon>Ecdysozoa</taxon>
        <taxon>Nematoda</taxon>
        <taxon>Chromadorea</taxon>
        <taxon>Rhabditida</taxon>
        <taxon>Rhabditina</taxon>
        <taxon>Rhabditomorpha</taxon>
        <taxon>Strongyloidea</taxon>
        <taxon>Trichostrongylidae</taxon>
        <taxon>Teladorsagia</taxon>
    </lineage>
</organism>
<dbReference type="InterPro" id="IPR059030">
    <property type="entry name" value="TPR_Epg5_mid"/>
</dbReference>
<dbReference type="AlphaFoldDB" id="A0A2G9URP0"/>
<proteinExistence type="predicted"/>
<evidence type="ECO:0000313" key="3">
    <source>
        <dbReference type="Proteomes" id="UP000230423"/>
    </source>
</evidence>
<dbReference type="Proteomes" id="UP000230423">
    <property type="component" value="Unassembled WGS sequence"/>
</dbReference>
<gene>
    <name evidence="2" type="ORF">TELCIR_05904</name>
</gene>
<name>A0A2G9URP0_TELCI</name>
<dbReference type="OrthoDB" id="5809132at2759"/>
<accession>A0A2G9URP0</accession>
<protein>
    <recommendedName>
        <fullName evidence="1">Epg5-like central TPR repeats domain-containing protein</fullName>
    </recommendedName>
</protein>
<sequence length="322" mass="36325">MYSAWGRYLDAVTRLAQLFLFTPVKEAFPAEAPASVIQRDFAEVFQRVLTVFSPLIVPMSASVPPFSPSNDGEAEMVLDRFVQLLTAFPHNGVLPPGTQERHFVRFPWPSFYPSERGLWAMDECLAARSPSCAPFVAQVVVRILWKDVLTNHIHVELIPQYLSVLFSVLVRIGSTASNYIKFQQNSSINADDCMVLEVPAAQWRCCFSTSWVHHQYQTEAAKDESSFITNLITSKKTAHSPRLRAVLTILELYLMQQMMGESQLPRATENAPVLNSRIHALKEAASVKSSHAILIGCLITVHVRHKVRSCQPSVEQFRLEIW</sequence>
<evidence type="ECO:0000259" key="1">
    <source>
        <dbReference type="Pfam" id="PF26103"/>
    </source>
</evidence>
<feature type="domain" description="Epg5-like central TPR repeats" evidence="1">
    <location>
        <begin position="1"/>
        <end position="99"/>
    </location>
</feature>
<evidence type="ECO:0000313" key="2">
    <source>
        <dbReference type="EMBL" id="PIO72170.1"/>
    </source>
</evidence>
<dbReference type="Pfam" id="PF26103">
    <property type="entry name" value="TPR_Epg5"/>
    <property type="match status" value="2"/>
</dbReference>
<feature type="domain" description="Epg5-like central TPR repeats" evidence="1">
    <location>
        <begin position="100"/>
        <end position="145"/>
    </location>
</feature>
<dbReference type="EMBL" id="KZ345751">
    <property type="protein sequence ID" value="PIO72170.1"/>
    <property type="molecule type" value="Genomic_DNA"/>
</dbReference>